<dbReference type="SFLD" id="SFLDG01129">
    <property type="entry name" value="C1.5:_HAD__Beta-PGM__Phosphata"/>
    <property type="match status" value="1"/>
</dbReference>
<comment type="similarity">
    <text evidence="1 3">Belongs to the HAD-like hydrolase superfamily. S-2-haloalkanoic acid dehalogenase family.</text>
</comment>
<dbReference type="Proteomes" id="UP000214603">
    <property type="component" value="Unassembled WGS sequence"/>
</dbReference>
<evidence type="ECO:0000313" key="4">
    <source>
        <dbReference type="EMBL" id="OWT66315.1"/>
    </source>
</evidence>
<dbReference type="SFLD" id="SFLDG01135">
    <property type="entry name" value="C1.5.6:_HAD__Beta-PGM__Phospha"/>
    <property type="match status" value="1"/>
</dbReference>
<comment type="function">
    <text evidence="3">Catalyzes the hydrolytic dehalogenation of small (S)-2-haloalkanoic acids to yield the corresponding (R)-2-hydroxyalkanoic acids.</text>
</comment>
<keyword evidence="5" id="KW-1185">Reference proteome</keyword>
<dbReference type="EMBL" id="NJIH01000001">
    <property type="protein sequence ID" value="OWT66315.1"/>
    <property type="molecule type" value="Genomic_DNA"/>
</dbReference>
<dbReference type="NCBIfam" id="TIGR01493">
    <property type="entry name" value="HAD-SF-IA-v2"/>
    <property type="match status" value="1"/>
</dbReference>
<sequence>MVALLQFRRCFMPSAQLYAVVFDAYGTLFDVHSAASTIERLFPGRGSQLSQLWRGKQLEYTFLRTIGERYVDFWSITESSLQYACDALMLPLDPGARHRLMQAYNELAPFAETMEVLLALRESQRHLAILSNGSPAMLRALVANAHMENLFTRVLSVDAVRQYKPAPAVYELASRCLDLPPQRIVFVSANGWDAAGAGWYGFRPYWVNRQAMPIERLDSPPRKTATTLKGLPEYLDQLEASQN</sequence>
<dbReference type="Gene3D" id="1.10.150.240">
    <property type="entry name" value="Putative phosphatase, domain 2"/>
    <property type="match status" value="1"/>
</dbReference>
<dbReference type="InterPro" id="IPR036412">
    <property type="entry name" value="HAD-like_sf"/>
</dbReference>
<dbReference type="NCBIfam" id="TIGR01428">
    <property type="entry name" value="HAD_type_II"/>
    <property type="match status" value="1"/>
</dbReference>
<dbReference type="SUPFAM" id="SSF56784">
    <property type="entry name" value="HAD-like"/>
    <property type="match status" value="1"/>
</dbReference>
<dbReference type="Gene3D" id="3.40.50.1000">
    <property type="entry name" value="HAD superfamily/HAD-like"/>
    <property type="match status" value="1"/>
</dbReference>
<keyword evidence="2 3" id="KW-0378">Hydrolase</keyword>
<dbReference type="SFLD" id="SFLDF00045">
    <property type="entry name" value="2-haloacid_dehalogenase"/>
    <property type="match status" value="1"/>
</dbReference>
<comment type="catalytic activity">
    <reaction evidence="3">
        <text>an (S)-2-haloacid + H2O = a (2R)-2-hydroxycarboxylate + a halide anion + H(+)</text>
        <dbReference type="Rhea" id="RHEA:11192"/>
        <dbReference type="ChEBI" id="CHEBI:15377"/>
        <dbReference type="ChEBI" id="CHEBI:15378"/>
        <dbReference type="ChEBI" id="CHEBI:16042"/>
        <dbReference type="ChEBI" id="CHEBI:58314"/>
        <dbReference type="ChEBI" id="CHEBI:137405"/>
        <dbReference type="EC" id="3.8.1.2"/>
    </reaction>
</comment>
<dbReference type="Pfam" id="PF00702">
    <property type="entry name" value="Hydrolase"/>
    <property type="match status" value="1"/>
</dbReference>
<evidence type="ECO:0000256" key="1">
    <source>
        <dbReference type="ARBA" id="ARBA00008106"/>
    </source>
</evidence>
<dbReference type="CDD" id="cd02588">
    <property type="entry name" value="HAD_L2-DEX"/>
    <property type="match status" value="1"/>
</dbReference>
<dbReference type="InterPro" id="IPR051540">
    <property type="entry name" value="S-2-haloacid_dehalogenase"/>
</dbReference>
<gene>
    <name evidence="4" type="ORF">CEY11_00820</name>
</gene>
<dbReference type="InterPro" id="IPR006439">
    <property type="entry name" value="HAD-SF_hydro_IA"/>
</dbReference>
<evidence type="ECO:0000256" key="2">
    <source>
        <dbReference type="ARBA" id="ARBA00022801"/>
    </source>
</evidence>
<dbReference type="AlphaFoldDB" id="A0A225MYL9"/>
<dbReference type="PANTHER" id="PTHR43316:SF3">
    <property type="entry name" value="HALOACID DEHALOGENASE, TYPE II (AFU_ORTHOLOGUE AFUA_2G07750)-RELATED"/>
    <property type="match status" value="1"/>
</dbReference>
<dbReference type="EC" id="3.8.1.2" evidence="3"/>
<dbReference type="InterPro" id="IPR006328">
    <property type="entry name" value="2-HAD"/>
</dbReference>
<dbReference type="SFLD" id="SFLDS00003">
    <property type="entry name" value="Haloacid_Dehalogenase"/>
    <property type="match status" value="1"/>
</dbReference>
<evidence type="ECO:0000256" key="3">
    <source>
        <dbReference type="RuleBase" id="RU368077"/>
    </source>
</evidence>
<comment type="caution">
    <text evidence="4">The sequence shown here is derived from an EMBL/GenBank/DDBJ whole genome shotgun (WGS) entry which is preliminary data.</text>
</comment>
<proteinExistence type="inferred from homology"/>
<dbReference type="GO" id="GO:0018784">
    <property type="term" value="F:(S)-2-haloacid dehalogenase activity"/>
    <property type="evidence" value="ECO:0007669"/>
    <property type="project" value="UniProtKB-UniRule"/>
</dbReference>
<accession>A0A225MYL9</accession>
<organism evidence="4 5">
    <name type="scientific">Candidimonas nitroreducens</name>
    <dbReference type="NCBI Taxonomy" id="683354"/>
    <lineage>
        <taxon>Bacteria</taxon>
        <taxon>Pseudomonadati</taxon>
        <taxon>Pseudomonadota</taxon>
        <taxon>Betaproteobacteria</taxon>
        <taxon>Burkholderiales</taxon>
        <taxon>Alcaligenaceae</taxon>
        <taxon>Candidimonas</taxon>
    </lineage>
</organism>
<dbReference type="InterPro" id="IPR023198">
    <property type="entry name" value="PGP-like_dom2"/>
</dbReference>
<dbReference type="PANTHER" id="PTHR43316">
    <property type="entry name" value="HYDROLASE, HALOACID DELAHOGENASE-RELATED"/>
    <property type="match status" value="1"/>
</dbReference>
<reference evidence="5" key="1">
    <citation type="submission" date="2017-06" db="EMBL/GenBank/DDBJ databases">
        <title>Herbaspirillum phytohormonus sp. nov., isolated from the root nodule of Robinia pseudoacacia in lead-zinc mine.</title>
        <authorList>
            <person name="Fan M."/>
            <person name="Lin Y."/>
        </authorList>
    </citation>
    <scope>NUCLEOTIDE SEQUENCE [LARGE SCALE GENOMIC DNA]</scope>
    <source>
        <strain evidence="5">SC-089</strain>
    </source>
</reference>
<protein>
    <recommendedName>
        <fullName evidence="3">(S)-2-haloacid dehalogenase</fullName>
        <ecNumber evidence="3">3.8.1.2</ecNumber>
    </recommendedName>
    <alternativeName>
        <fullName evidence="3">2-haloalkanoic acid dehalogenase</fullName>
    </alternativeName>
    <alternativeName>
        <fullName evidence="3">Halocarboxylic acid halidohydrolase</fullName>
    </alternativeName>
    <alternativeName>
        <fullName evidence="3">L-2-haloacid dehalogenase</fullName>
    </alternativeName>
</protein>
<dbReference type="PRINTS" id="PR00413">
    <property type="entry name" value="HADHALOGNASE"/>
</dbReference>
<dbReference type="InterPro" id="IPR023214">
    <property type="entry name" value="HAD_sf"/>
</dbReference>
<name>A0A225MYL9_9BURK</name>
<evidence type="ECO:0000313" key="5">
    <source>
        <dbReference type="Proteomes" id="UP000214603"/>
    </source>
</evidence>